<dbReference type="InterPro" id="IPR000980">
    <property type="entry name" value="SH2"/>
</dbReference>
<evidence type="ECO:0000313" key="5">
    <source>
        <dbReference type="Proteomes" id="UP000001307"/>
    </source>
</evidence>
<name>E4XGG7_OIKDI</name>
<dbReference type="InterPro" id="IPR011993">
    <property type="entry name" value="PH-like_dom_sf"/>
</dbReference>
<reference evidence="4" key="1">
    <citation type="journal article" date="2010" name="Science">
        <title>Plasticity of animal genome architecture unmasked by rapid evolution of a pelagic tunicate.</title>
        <authorList>
            <person name="Denoeud F."/>
            <person name="Henriet S."/>
            <person name="Mungpakdee S."/>
            <person name="Aury J.M."/>
            <person name="Da Silva C."/>
            <person name="Brinkmann H."/>
            <person name="Mikhaleva J."/>
            <person name="Olsen L.C."/>
            <person name="Jubin C."/>
            <person name="Canestro C."/>
            <person name="Bouquet J.M."/>
            <person name="Danks G."/>
            <person name="Poulain J."/>
            <person name="Campsteijn C."/>
            <person name="Adamski M."/>
            <person name="Cross I."/>
            <person name="Yadetie F."/>
            <person name="Muffato M."/>
            <person name="Louis A."/>
            <person name="Butcher S."/>
            <person name="Tsagkogeorga G."/>
            <person name="Konrad A."/>
            <person name="Singh S."/>
            <person name="Jensen M.F."/>
            <person name="Cong E.H."/>
            <person name="Eikeseth-Otteraa H."/>
            <person name="Noel B."/>
            <person name="Anthouard V."/>
            <person name="Porcel B.M."/>
            <person name="Kachouri-Lafond R."/>
            <person name="Nishino A."/>
            <person name="Ugolini M."/>
            <person name="Chourrout P."/>
            <person name="Nishida H."/>
            <person name="Aasland R."/>
            <person name="Huzurbazar S."/>
            <person name="Westhof E."/>
            <person name="Delsuc F."/>
            <person name="Lehrach H."/>
            <person name="Reinhardt R."/>
            <person name="Weissenbach J."/>
            <person name="Roy S.W."/>
            <person name="Artiguenave F."/>
            <person name="Postlethwait J.H."/>
            <person name="Manak J.R."/>
            <person name="Thompson E.M."/>
            <person name="Jaillon O."/>
            <person name="Du Pasquier L."/>
            <person name="Boudinot P."/>
            <person name="Liberles D.A."/>
            <person name="Volff J.N."/>
            <person name="Philippe H."/>
            <person name="Lenhard B."/>
            <person name="Roest Crollius H."/>
            <person name="Wincker P."/>
            <person name="Chourrout D."/>
        </authorList>
    </citation>
    <scope>NUCLEOTIDE SEQUENCE [LARGE SCALE GENOMIC DNA]</scope>
</reference>
<dbReference type="SMART" id="SM00252">
    <property type="entry name" value="SH2"/>
    <property type="match status" value="1"/>
</dbReference>
<dbReference type="AlphaFoldDB" id="E4XGG7"/>
<dbReference type="EMBL" id="FN653048">
    <property type="protein sequence ID" value="CBY09765.1"/>
    <property type="molecule type" value="Genomic_DNA"/>
</dbReference>
<dbReference type="PROSITE" id="PS50001">
    <property type="entry name" value="SH2"/>
    <property type="match status" value="1"/>
</dbReference>
<evidence type="ECO:0000313" key="4">
    <source>
        <dbReference type="EMBL" id="CBY09765.1"/>
    </source>
</evidence>
<dbReference type="InParanoid" id="E4XGG7"/>
<dbReference type="OrthoDB" id="9938362at2759"/>
<organism evidence="4">
    <name type="scientific">Oikopleura dioica</name>
    <name type="common">Tunicate</name>
    <dbReference type="NCBI Taxonomy" id="34765"/>
    <lineage>
        <taxon>Eukaryota</taxon>
        <taxon>Metazoa</taxon>
        <taxon>Chordata</taxon>
        <taxon>Tunicata</taxon>
        <taxon>Appendicularia</taxon>
        <taxon>Copelata</taxon>
        <taxon>Oikopleuridae</taxon>
        <taxon>Oikopleura</taxon>
    </lineage>
</organism>
<dbReference type="SUPFAM" id="SSF55550">
    <property type="entry name" value="SH2 domain"/>
    <property type="match status" value="1"/>
</dbReference>
<dbReference type="SUPFAM" id="SSF50729">
    <property type="entry name" value="PH domain-like"/>
    <property type="match status" value="1"/>
</dbReference>
<protein>
    <recommendedName>
        <fullName evidence="3">SH2 domain-containing protein</fullName>
    </recommendedName>
</protein>
<dbReference type="FunCoup" id="E4XGG7">
    <property type="interactions" value="6"/>
</dbReference>
<feature type="domain" description="SH2" evidence="3">
    <location>
        <begin position="292"/>
        <end position="407"/>
    </location>
</feature>
<dbReference type="Gene3D" id="2.30.29.30">
    <property type="entry name" value="Pleckstrin-homology domain (PH domain)/Phosphotyrosine-binding domain (PTB)"/>
    <property type="match status" value="1"/>
</dbReference>
<sequence length="426" mass="48149">MFVEGFSMEAEVFTRVRYCGSLRILKSLMDYDRDKREEIVAFAVYTLAHASNRDFSPSGPGLLPEEIERIVGIKSVPENSQQHYEVILDPNFIKLTKKERQSVNGGRLQTVSTDVATFNMSLISFASLDQNIYVSFVAKMEDGSNRACYVLECADFIEANRMYQSMERFFVEPGPPPAPFVIQQPPLESRRWDDTIPAGTSAQILTPCRTAESGNPFVNSDYFNASETPPRPPVRTSIRAGNVSADDYVNSEAIRKAQLNMTPSRSNVTVEQSSLRASHIREVVEAARSLRYFFEFPPGSSSRELAEQELRINGDDGGFLLREASSEYIDEDNRIRNITLSVLNFTPSGHPIYQHVLMLDRESGRGLVRTQEKEFRSIEELIDHYLPKDRVLHLPSQSGHLNISVPIISNPHVILHRNPAQENVYV</sequence>
<keyword evidence="5" id="KW-1185">Reference proteome</keyword>
<dbReference type="Gene3D" id="3.30.505.10">
    <property type="entry name" value="SH2 domain"/>
    <property type="match status" value="1"/>
</dbReference>
<dbReference type="InterPro" id="IPR006020">
    <property type="entry name" value="PTB/PI_dom"/>
</dbReference>
<keyword evidence="1 2" id="KW-0727">SH2 domain</keyword>
<dbReference type="CDD" id="cd00173">
    <property type="entry name" value="SH2"/>
    <property type="match status" value="1"/>
</dbReference>
<dbReference type="Pfam" id="PF00017">
    <property type="entry name" value="SH2"/>
    <property type="match status" value="1"/>
</dbReference>
<accession>E4XGG7</accession>
<dbReference type="Pfam" id="PF00640">
    <property type="entry name" value="PID"/>
    <property type="match status" value="1"/>
</dbReference>
<dbReference type="Proteomes" id="UP000001307">
    <property type="component" value="Unassembled WGS sequence"/>
</dbReference>
<gene>
    <name evidence="4" type="ORF">GSOID_T00010578001</name>
</gene>
<evidence type="ECO:0000259" key="3">
    <source>
        <dbReference type="PROSITE" id="PS50001"/>
    </source>
</evidence>
<evidence type="ECO:0000256" key="1">
    <source>
        <dbReference type="ARBA" id="ARBA00022999"/>
    </source>
</evidence>
<evidence type="ECO:0000256" key="2">
    <source>
        <dbReference type="PROSITE-ProRule" id="PRU00191"/>
    </source>
</evidence>
<proteinExistence type="predicted"/>
<dbReference type="InterPro" id="IPR036860">
    <property type="entry name" value="SH2_dom_sf"/>
</dbReference>